<keyword evidence="5" id="KW-0206">Cytoskeleton</keyword>
<evidence type="ECO:0000313" key="10">
    <source>
        <dbReference type="Proteomes" id="UP001228049"/>
    </source>
</evidence>
<feature type="coiled-coil region" evidence="6">
    <location>
        <begin position="717"/>
        <end position="865"/>
    </location>
</feature>
<feature type="domain" description="ELK" evidence="8">
    <location>
        <begin position="1762"/>
        <end position="1783"/>
    </location>
</feature>
<keyword evidence="2" id="KW-0963">Cytoplasm</keyword>
<feature type="coiled-coil region" evidence="6">
    <location>
        <begin position="1365"/>
        <end position="1410"/>
    </location>
</feature>
<feature type="region of interest" description="Disordered" evidence="7">
    <location>
        <begin position="3638"/>
        <end position="3691"/>
    </location>
</feature>
<feature type="region of interest" description="Disordered" evidence="7">
    <location>
        <begin position="1"/>
        <end position="120"/>
    </location>
</feature>
<feature type="coiled-coil region" evidence="6">
    <location>
        <begin position="3459"/>
        <end position="3507"/>
    </location>
</feature>
<keyword evidence="3" id="KW-0597">Phosphoprotein</keyword>
<dbReference type="GO" id="GO:0005737">
    <property type="term" value="C:cytoplasm"/>
    <property type="evidence" value="ECO:0007669"/>
    <property type="project" value="UniProtKB-ARBA"/>
</dbReference>
<dbReference type="GO" id="GO:0060090">
    <property type="term" value="F:molecular adaptor activity"/>
    <property type="evidence" value="ECO:0007669"/>
    <property type="project" value="InterPro"/>
</dbReference>
<feature type="compositionally biased region" description="Polar residues" evidence="7">
    <location>
        <begin position="511"/>
        <end position="525"/>
    </location>
</feature>
<feature type="coiled-coil region" evidence="6">
    <location>
        <begin position="1036"/>
        <end position="1111"/>
    </location>
</feature>
<feature type="compositionally biased region" description="Polar residues" evidence="7">
    <location>
        <begin position="3430"/>
        <end position="3454"/>
    </location>
</feature>
<evidence type="ECO:0000256" key="4">
    <source>
        <dbReference type="ARBA" id="ARBA00023054"/>
    </source>
</evidence>
<dbReference type="PANTHER" id="PTHR44981">
    <property type="entry name" value="PERICENTRIN-LIKE PROTEIN, ISOFORM F"/>
    <property type="match status" value="1"/>
</dbReference>
<dbReference type="PANTHER" id="PTHR44981:SF3">
    <property type="entry name" value="PERICENTRIN"/>
    <property type="match status" value="1"/>
</dbReference>
<proteinExistence type="predicted"/>
<evidence type="ECO:0000256" key="3">
    <source>
        <dbReference type="ARBA" id="ARBA00022553"/>
    </source>
</evidence>
<feature type="coiled-coil region" evidence="6">
    <location>
        <begin position="2867"/>
        <end position="2908"/>
    </location>
</feature>
<feature type="coiled-coil region" evidence="6">
    <location>
        <begin position="1735"/>
        <end position="1898"/>
    </location>
</feature>
<feature type="coiled-coil region" evidence="6">
    <location>
        <begin position="2362"/>
        <end position="2537"/>
    </location>
</feature>
<feature type="coiled-coil region" evidence="6">
    <location>
        <begin position="943"/>
        <end position="972"/>
    </location>
</feature>
<feature type="region of interest" description="Disordered" evidence="7">
    <location>
        <begin position="3428"/>
        <end position="3454"/>
    </location>
</feature>
<feature type="compositionally biased region" description="Low complexity" evidence="7">
    <location>
        <begin position="3048"/>
        <end position="3061"/>
    </location>
</feature>
<feature type="region of interest" description="Disordered" evidence="7">
    <location>
        <begin position="2993"/>
        <end position="3024"/>
    </location>
</feature>
<feature type="domain" description="ELK" evidence="8">
    <location>
        <begin position="1462"/>
        <end position="1483"/>
    </location>
</feature>
<feature type="coiled-coil region" evidence="6">
    <location>
        <begin position="540"/>
        <end position="644"/>
    </location>
</feature>
<comment type="caution">
    <text evidence="9">The sequence shown here is derived from an EMBL/GenBank/DDBJ whole genome shotgun (WGS) entry which is preliminary data.</text>
</comment>
<feature type="coiled-coil region" evidence="6">
    <location>
        <begin position="3396"/>
        <end position="3426"/>
    </location>
</feature>
<feature type="compositionally biased region" description="Polar residues" evidence="7">
    <location>
        <begin position="3002"/>
        <end position="3012"/>
    </location>
</feature>
<dbReference type="GO" id="GO:0005813">
    <property type="term" value="C:centrosome"/>
    <property type="evidence" value="ECO:0007669"/>
    <property type="project" value="UniProtKB-SubCell"/>
</dbReference>
<feature type="coiled-coil region" evidence="6">
    <location>
        <begin position="132"/>
        <end position="187"/>
    </location>
</feature>
<dbReference type="InterPro" id="IPR019528">
    <property type="entry name" value="PACT_domain"/>
</dbReference>
<name>A0AAD9C491_DISEL</name>
<evidence type="ECO:0000256" key="6">
    <source>
        <dbReference type="SAM" id="Coils"/>
    </source>
</evidence>
<feature type="region of interest" description="Disordered" evidence="7">
    <location>
        <begin position="1916"/>
        <end position="1941"/>
    </location>
</feature>
<evidence type="ECO:0000259" key="8">
    <source>
        <dbReference type="SMART" id="SM01188"/>
    </source>
</evidence>
<dbReference type="GO" id="GO:0003677">
    <property type="term" value="F:DNA binding"/>
    <property type="evidence" value="ECO:0007669"/>
    <property type="project" value="InterPro"/>
</dbReference>
<sequence>MDDDERQRKLEAGRAKKASNMSRSQSLASYRQQRAKGNSAGTSKKTQKRKGQTVSQNDGATQGRPVDAALSSANDTELNKKTNHEEPQKPEKSNVQKNQQRKDQPPALEQSPSPVEDIKEEELIALTGKEQLKQLQEAVEKRNEIIARLSSNLQEALASRDQVQLEAQSLAGQIQGLQRQLQQTSVEFLRIKSQSGAEVLNTRQQHGRCSQGADLNHKEAPSGSAAPETISCVEGFSTETDTALEKLRVELEEERMNSQRIYAELALEMEKHQHVLSLLEKEKNSREEEQKEKEEQLQDLQMQFSLVQTQCLEMQQYKEEKEKLNREVLELRKRLKEEPDAERRLGEEVASSALRLQRQEEEMLRLKEEHREEVEGVRQLLEEREKELKFREEEVLGLKASKNRQNKAKAGFSFDEKVNIDEADLETGPVENSMNVSVDILMERYMSSDRPAHSQSSVASDSLERCGQLDISADYSFELNSEVLGDEPLLSISNRFLEEDDNLFSGIPLPDNSNPQSPSQWLYNSTPDELETSKLSEQQFEQTDLEKELLNQQCDELRDELLHKDRDLNVLREEVINTAEELEEARSRWGQVTEELRQALWELEEEKEKKRLVEDEMNLKAHEQDNLKNKLSALMEEREKENAVLLTGKEAAETSLLVPAITPSEEEDQLVGELKNKQAALPSHQKQRDLLLLSQQEIKQPAISAEQILELRDDKQLQTLQAQCEHLLLQLEEMTTTHKTTAALIGQKTTELDRTLKELETTRAQVVNVQTEVDRLQGELEKSLGSLDTAENIKKMEQVLEEELEQFESLLKAKDVELSEKQLLAVEEETERLKTSHQQEIKDLMERHQQEISELNTHLESEQLKQQVSMEEEQKRQISFIKQVTEREHERMLSELSAKHNEELTQLRTEVSLELRESMEAAHQAELQQDQVQKRSELEAMRLSLTNAHVSQLEQEQQNKEQQEKLRELQQQPMNDLQQQWETLVAQERAAMEEEQAKDIQALRSQWDKNAESRESNLQMSLSEMQNGLTATQTDLTQTLKALSQTQAELSQTQAELQRDAAARSLEELMSSHKAVLQEREQQALHLEEKEEQLKQEVLRLQEERTSLKKNSEQEVGQLWTQLESMRTSRQELGELKEQLLARSARVDDIERLKTEFNEQKREIKEQNEAELESLRRYFEQRLRATEEGHREEIALLQLRLVERALEESVIRTADDSSISQGQAEEEKDHLFSDAVFKLEKHKEALDSVSLQLEEKHTMDLSYLQSSMSLSFKEELQQVQSDITDQYYEELQELKTRHAMELEQLRAKLSEHHVQELTRAHLEAARQVEVEVEQRMWCLTEELQSRMTIVHTLDSNLAALSKQHDAEMQRNTQKLKQEFAELDREMESERTRLEQELHEEKERLKTLQAALDNDESPQVLIVRQRLEAQYDGELQRAKSCMATEVKERLHQAQERFQGEIAALEQSLAQKYEVSLAELKNKHQTELEHERAALLNKERDTLDAKHKAQLDSLSASHRDQLTATAVELESKHSAELVALEAALDSKRKADIESLEGVLKETNQAQLEASEAQLTRKHQEEKDELEMRMLGNMDTLESTYLKEVQALRDEIIQLEERHCRGLNLQKSEHRQVMERHASEQLSIREELRKELAQLHIEKFSAMAAELSHVHKTELTAQKEALDTEHCKALETLKKQVLEVEQQHSLALQELSQTCTADKEQLLAQQHLQLQELRGVSARELEACRRELEEESSRQRQHFLEEVELLKVQSEERLQDRINRLKTEFEEQKEARLEDLKRSFTSEQEEKERSYTDKMSQLTIQLQQLDTVVAQLRAEVGCLQGELEGKRSEMETLDTLLQRRQRETQEGGNLLKMLTDDLQAGKEERRKLNQANAKLKNVLIEMIRSTIATEDMIGQKINARAKTSEHGSHQRSSTGNEDAQESGISVADMSSQDMELTHLLCESLLVSDTQINPGGEEAALNACSRLRHTVDTLLDLLNHANKQLEQLMVSTTLWRRSSLKHKILLEQLDQEAKLKSELQLEYHKAEGLLEGYVAEKALLEESLQQKEVQEERLVEELEDLKVKLHQMQGLTAELDGLRQKHQELSEEHSLLLRQKEHLSAGLGEREKALLAETERLTQDRLDLQRQAEKDHKSLSLRLRALERDLEEKETQDLETEQHHKTNTEDLNQRVQALEKQLKHDRQFIEEQAVEREHERDEFQQEIRSLEAQLRQTASVDNKGHRFQDLVLQVESLQAIIKDKTEDHDSLIAANQQAQRDLAERNEEIDKLAGRIRELEQALLNNAEGKRSISQLEQELHRSKLREQELSQDKQALEQQQLSNRLQISALQSKVDETRHCYHDNQHEPTQELSDALDLAQQSLRSKEQEVEAMVGQLETLQSELGLKEVELKHLALQLEQLTNQNADHVNELQEQIDALKENVSALAILNEEREEQSEAKEPEEENFPSALLEEKNQEIDHLNAEIQRLEQELDNTGDNKALEAELEDLCSQVEHLQSEVMRVRQDKQEEVERLHEVISTLQAELATLGPNLHEVSDSQDGDSINPSPAPSPEPDNYTIREETLQSQLETAAAEKEGLERLLLTQEEEYRGHGEEFGKRLTAEREKADKLQSVLTLKEAELDEVKAQKEGEAEERKLSEEVNDKVQNQEMSTLHDKNLHLNSLIAELQKKEQERVTEIDTLKTKEQEMKMETEVLRETSLTLERQVQEMRAELVDMEELVDEERIKIKTLKTVKGELSAERETLRRREGKLQEEIEKLRQEATSMRACIQELTVQLNERESSQEEAQKEVLTHAEVTLAKADAALRQREAELAGLRAEHQALRAELTAVKRGLSTSTERAEKLHEEGQTKDRALLNLETDNQRLKAQLRALQEDLAVQEEELAYQQRELQQLRQHCDQQDTLPHQRGHTQKDISHRVFEDVVSVSRDEVSLSSPEVLRRLECSEDRIPERFRASAIGSRLSEFSALNSTGLDLHHVKTSPRVVMESPRSRTITPEPATQSSRSPISGSVSVSDNFSMLDSLDTDKVRELEDLDMTTPSSPLGSTSSLSAPEWASDGYGSNVSSELGARLKLELEQTERLDAQFLEYLRCRGMNPTVNTDSAAGSMSYSDELLSPELQCLLKKVYQESCRILTLSKRRATSSTYPHVSDLRAEHHSEGVSIVLDRRDNPSSIAPMGWQQEKRALQETVVALRELLCRMAQRPTQTDHRIEGDWHGDRVDGQVESQLRAELEESQKQLKCAHDTQQEQKNKIQSVRVAVAEGEEALRREQALHVSSEQQRSEVMALKGLVEQERVACSNLRRELQIEQSRNKTRLERLLTEAESRLAEIHSKLAEAHRKVDEERERYSRQVDELSRRHEADATRDRKFSDMQRTNDKLCELEMLRQQDQQRMQELQHTLVELEREEKEMAAQRLRQHNMAASSQHLQSDFQTGSAQHNQQMPSSQNLLERMMKENSELTKHVTSLSQEKATLKHRLTFLERELRLTENELAMVTTETENRPINDVISNAKVQRLYERYLRAESFRKALVYQKRYLILLLGGFQECEQATLCLIARMGAWPTPPLSSCNRPRSRFRAVVRVVIAVSRMKFLTRKWQKAIKRLSISGSVNGHAPGPKAEVLRQQQPRIHFESPPNRDSSSVHRDTVSALVPPKKSPFRLHNRSYSSPTPALETSGGTSQDPERSLTEYIHHLEKVQQRLVGARQVSKTHIALSPKEERRIQPPCSPDMIGNRQRWLRDNRTWLYLSCLSPPYVNGP</sequence>
<feature type="coiled-coil region" evidence="6">
    <location>
        <begin position="244"/>
        <end position="394"/>
    </location>
</feature>
<feature type="region of interest" description="Disordered" evidence="7">
    <location>
        <begin position="3349"/>
        <end position="3380"/>
    </location>
</feature>
<feature type="region of interest" description="Disordered" evidence="7">
    <location>
        <begin position="2545"/>
        <end position="2570"/>
    </location>
</feature>
<feature type="compositionally biased region" description="Low complexity" evidence="7">
    <location>
        <begin position="3013"/>
        <end position="3024"/>
    </location>
</feature>
<evidence type="ECO:0000256" key="1">
    <source>
        <dbReference type="ARBA" id="ARBA00004300"/>
    </source>
</evidence>
<feature type="coiled-coil region" evidence="6">
    <location>
        <begin position="1147"/>
        <end position="1178"/>
    </location>
</feature>
<dbReference type="Pfam" id="PF10495">
    <property type="entry name" value="PACT_coil_coil"/>
    <property type="match status" value="1"/>
</dbReference>
<keyword evidence="10" id="KW-1185">Reference proteome</keyword>
<feature type="coiled-coil region" evidence="6">
    <location>
        <begin position="3235"/>
        <end position="3262"/>
    </location>
</feature>
<feature type="compositionally biased region" description="Polar residues" evidence="7">
    <location>
        <begin position="19"/>
        <end position="44"/>
    </location>
</feature>
<evidence type="ECO:0000313" key="9">
    <source>
        <dbReference type="EMBL" id="KAK1894257.1"/>
    </source>
</evidence>
<feature type="region of interest" description="Disordered" evidence="7">
    <location>
        <begin position="506"/>
        <end position="525"/>
    </location>
</feature>
<evidence type="ECO:0000256" key="5">
    <source>
        <dbReference type="ARBA" id="ARBA00023212"/>
    </source>
</evidence>
<protein>
    <submittedName>
        <fullName evidence="9">Pericentrin</fullName>
    </submittedName>
</protein>
<feature type="domain" description="ELK" evidence="8">
    <location>
        <begin position="1135"/>
        <end position="1158"/>
    </location>
</feature>
<feature type="coiled-coil region" evidence="6">
    <location>
        <begin position="1562"/>
        <end position="1615"/>
    </location>
</feature>
<feature type="compositionally biased region" description="Basic and acidic residues" evidence="7">
    <location>
        <begin position="1"/>
        <end position="14"/>
    </location>
</feature>
<dbReference type="SMART" id="SM01188">
    <property type="entry name" value="ELK"/>
    <property type="match status" value="7"/>
</dbReference>
<organism evidence="9 10">
    <name type="scientific">Dissostichus eleginoides</name>
    <name type="common">Patagonian toothfish</name>
    <name type="synonym">Dissostichus amissus</name>
    <dbReference type="NCBI Taxonomy" id="100907"/>
    <lineage>
        <taxon>Eukaryota</taxon>
        <taxon>Metazoa</taxon>
        <taxon>Chordata</taxon>
        <taxon>Craniata</taxon>
        <taxon>Vertebrata</taxon>
        <taxon>Euteleostomi</taxon>
        <taxon>Actinopterygii</taxon>
        <taxon>Neopterygii</taxon>
        <taxon>Teleostei</taxon>
        <taxon>Neoteleostei</taxon>
        <taxon>Acanthomorphata</taxon>
        <taxon>Eupercaria</taxon>
        <taxon>Perciformes</taxon>
        <taxon>Notothenioidei</taxon>
        <taxon>Nototheniidae</taxon>
        <taxon>Dissostichus</taxon>
    </lineage>
</organism>
<feature type="coiled-coil region" evidence="6">
    <location>
        <begin position="2046"/>
        <end position="2111"/>
    </location>
</feature>
<keyword evidence="4 6" id="KW-0175">Coiled coil</keyword>
<accession>A0AAD9C491</accession>
<feature type="coiled-coil region" evidence="6">
    <location>
        <begin position="2574"/>
        <end position="2838"/>
    </location>
</feature>
<comment type="subcellular location">
    <subcellularLocation>
        <location evidence="1">Cytoplasm</location>
        <location evidence="1">Cytoskeleton</location>
        <location evidence="1">Microtubule organizing center</location>
        <location evidence="1">Centrosome</location>
    </subcellularLocation>
</comment>
<feature type="domain" description="ELK" evidence="8">
    <location>
        <begin position="1644"/>
        <end position="1665"/>
    </location>
</feature>
<feature type="compositionally biased region" description="Basic and acidic residues" evidence="7">
    <location>
        <begin position="77"/>
        <end position="104"/>
    </location>
</feature>
<feature type="non-terminal residue" evidence="9">
    <location>
        <position position="3765"/>
    </location>
</feature>
<dbReference type="InterPro" id="IPR005539">
    <property type="entry name" value="ELK_dom"/>
</dbReference>
<feature type="region of interest" description="Disordered" evidence="7">
    <location>
        <begin position="3046"/>
        <end position="3066"/>
    </location>
</feature>
<evidence type="ECO:0000256" key="2">
    <source>
        <dbReference type="ARBA" id="ARBA00022490"/>
    </source>
</evidence>
<dbReference type="InterPro" id="IPR028745">
    <property type="entry name" value="AKAP9/Pericentrin"/>
</dbReference>
<dbReference type="GO" id="GO:0007165">
    <property type="term" value="P:signal transduction"/>
    <property type="evidence" value="ECO:0007669"/>
    <property type="project" value="InterPro"/>
</dbReference>
<feature type="domain" description="ELK" evidence="8">
    <location>
        <begin position="1290"/>
        <end position="1310"/>
    </location>
</feature>
<gene>
    <name evidence="9" type="ORF">KUDE01_019715</name>
</gene>
<reference evidence="9" key="1">
    <citation type="submission" date="2023-04" db="EMBL/GenBank/DDBJ databases">
        <title>Chromosome-level genome of Chaenocephalus aceratus.</title>
        <authorList>
            <person name="Park H."/>
        </authorList>
    </citation>
    <scope>NUCLEOTIDE SEQUENCE</scope>
    <source>
        <strain evidence="9">DE</strain>
        <tissue evidence="9">Muscle</tissue>
    </source>
</reference>
<feature type="domain" description="ELK" evidence="8">
    <location>
        <begin position="891"/>
        <end position="912"/>
    </location>
</feature>
<dbReference type="Proteomes" id="UP001228049">
    <property type="component" value="Unassembled WGS sequence"/>
</dbReference>
<feature type="domain" description="ELK" evidence="8">
    <location>
        <begin position="556"/>
        <end position="576"/>
    </location>
</feature>
<dbReference type="EMBL" id="JASDAP010000011">
    <property type="protein sequence ID" value="KAK1894257.1"/>
    <property type="molecule type" value="Genomic_DNA"/>
</dbReference>
<feature type="coiled-coil region" evidence="6">
    <location>
        <begin position="2141"/>
        <end position="2332"/>
    </location>
</feature>
<evidence type="ECO:0000256" key="7">
    <source>
        <dbReference type="SAM" id="MobiDB-lite"/>
    </source>
</evidence>